<keyword evidence="3" id="KW-1185">Reference proteome</keyword>
<protein>
    <submittedName>
        <fullName evidence="2">Uncharacterized protein</fullName>
    </submittedName>
</protein>
<dbReference type="EMBL" id="KL142433">
    <property type="protein sequence ID" value="KDR65757.1"/>
    <property type="molecule type" value="Genomic_DNA"/>
</dbReference>
<name>A0A067S785_GALM3</name>
<proteinExistence type="predicted"/>
<dbReference type="AlphaFoldDB" id="A0A067S785"/>
<gene>
    <name evidence="2" type="ORF">GALMADRAFT_148409</name>
</gene>
<dbReference type="STRING" id="685588.A0A067S785"/>
<sequence>MACFARLRAGVHAFKLQASNILNEAYTKHLRRALEAKKKKRDKKSGIKLIGDGLPKMLSGDKFYELAQAKEKEVWEFARQKEARKDDWVAYDAAVEVWVVEDQEHRGKCETIKANNKRAKAAWERRKAAALKKNKKFTKSKPKPVLLPKVIPKPRLKDFLDGGNGGVDAGNVGDDAGDGSNEEESNGSTSDNDDE</sequence>
<dbReference type="Proteomes" id="UP000027222">
    <property type="component" value="Unassembled WGS sequence"/>
</dbReference>
<evidence type="ECO:0000313" key="3">
    <source>
        <dbReference type="Proteomes" id="UP000027222"/>
    </source>
</evidence>
<accession>A0A067S785</accession>
<reference evidence="3" key="1">
    <citation type="journal article" date="2014" name="Proc. Natl. Acad. Sci. U.S.A.">
        <title>Extensive sampling of basidiomycete genomes demonstrates inadequacy of the white-rot/brown-rot paradigm for wood decay fungi.</title>
        <authorList>
            <person name="Riley R."/>
            <person name="Salamov A.A."/>
            <person name="Brown D.W."/>
            <person name="Nagy L.G."/>
            <person name="Floudas D."/>
            <person name="Held B.W."/>
            <person name="Levasseur A."/>
            <person name="Lombard V."/>
            <person name="Morin E."/>
            <person name="Otillar R."/>
            <person name="Lindquist E.A."/>
            <person name="Sun H."/>
            <person name="LaButti K.M."/>
            <person name="Schmutz J."/>
            <person name="Jabbour D."/>
            <person name="Luo H."/>
            <person name="Baker S.E."/>
            <person name="Pisabarro A.G."/>
            <person name="Walton J.D."/>
            <person name="Blanchette R.A."/>
            <person name="Henrissat B."/>
            <person name="Martin F."/>
            <person name="Cullen D."/>
            <person name="Hibbett D.S."/>
            <person name="Grigoriev I.V."/>
        </authorList>
    </citation>
    <scope>NUCLEOTIDE SEQUENCE [LARGE SCALE GENOMIC DNA]</scope>
    <source>
        <strain evidence="3">CBS 339.88</strain>
    </source>
</reference>
<feature type="region of interest" description="Disordered" evidence="1">
    <location>
        <begin position="155"/>
        <end position="195"/>
    </location>
</feature>
<organism evidence="2 3">
    <name type="scientific">Galerina marginata (strain CBS 339.88)</name>
    <dbReference type="NCBI Taxonomy" id="685588"/>
    <lineage>
        <taxon>Eukaryota</taxon>
        <taxon>Fungi</taxon>
        <taxon>Dikarya</taxon>
        <taxon>Basidiomycota</taxon>
        <taxon>Agaricomycotina</taxon>
        <taxon>Agaricomycetes</taxon>
        <taxon>Agaricomycetidae</taxon>
        <taxon>Agaricales</taxon>
        <taxon>Agaricineae</taxon>
        <taxon>Strophariaceae</taxon>
        <taxon>Galerina</taxon>
    </lineage>
</organism>
<dbReference type="OrthoDB" id="2917041at2759"/>
<evidence type="ECO:0000313" key="2">
    <source>
        <dbReference type="EMBL" id="KDR65757.1"/>
    </source>
</evidence>
<dbReference type="HOGENOM" id="CLU_061607_1_0_1"/>
<feature type="compositionally biased region" description="Acidic residues" evidence="1">
    <location>
        <begin position="175"/>
        <end position="195"/>
    </location>
</feature>
<evidence type="ECO:0000256" key="1">
    <source>
        <dbReference type="SAM" id="MobiDB-lite"/>
    </source>
</evidence>